<reference evidence="1" key="1">
    <citation type="journal article" date="2020" name="mSystems">
        <title>Genome- and Community-Level Interaction Insights into Carbon Utilization and Element Cycling Functions of Hydrothermarchaeota in Hydrothermal Sediment.</title>
        <authorList>
            <person name="Zhou Z."/>
            <person name="Liu Y."/>
            <person name="Xu W."/>
            <person name="Pan J."/>
            <person name="Luo Z.H."/>
            <person name="Li M."/>
        </authorList>
    </citation>
    <scope>NUCLEOTIDE SEQUENCE [LARGE SCALE GENOMIC DNA]</scope>
    <source>
        <strain evidence="1">SpSt-258</strain>
    </source>
</reference>
<comment type="caution">
    <text evidence="1">The sequence shown here is derived from an EMBL/GenBank/DDBJ whole genome shotgun (WGS) entry which is preliminary data.</text>
</comment>
<accession>A0A7V0Z6U6</accession>
<proteinExistence type="predicted"/>
<dbReference type="EMBL" id="DSKY01000021">
    <property type="protein sequence ID" value="HDY59604.1"/>
    <property type="molecule type" value="Genomic_DNA"/>
</dbReference>
<sequence>MRKKSNLNPQVVFIDHHPIYSGRPIFNLAYLLAENNISVEYIGYIHNARPKDEWVLKRFRVREFSACAPEWMPTTVARFLRSFQYCFKCFFLYAIIKKPKIIITLHYTTLPLASIISFFAGSNLIYYCAEYTKYTDIDVKFWRFLLFLERFFVRFARYIIAPEPWRARKLQQDWRLNRSVDIIENAALKILSNRVPQRSQKHYTLRAIYAGRIAPNTCITELLYGLQMCKNVELVLIGHVLPTYKDEFVEILNETKQKGVNVEYKGTVPYFNLQEMLSNFDVGVTLYRGIRLNEKYCAPGKMYQYIAAGLACLLPEFPRPKQLIAKYGFGIAVNPKSPESIASAFTRLQDISLLVSLKKKARKAFLSELNYEFQSRNLVKYILKVCNPAQKNKHHTRKYK</sequence>
<name>A0A7V0Z6U6_UNCW3</name>
<gene>
    <name evidence="1" type="ORF">ENP86_08655</name>
</gene>
<organism evidence="1">
    <name type="scientific">candidate division WOR-3 bacterium</name>
    <dbReference type="NCBI Taxonomy" id="2052148"/>
    <lineage>
        <taxon>Bacteria</taxon>
        <taxon>Bacteria division WOR-3</taxon>
    </lineage>
</organism>
<dbReference type="AlphaFoldDB" id="A0A7V0Z6U6"/>
<evidence type="ECO:0000313" key="1">
    <source>
        <dbReference type="EMBL" id="HDY59604.1"/>
    </source>
</evidence>
<dbReference type="SUPFAM" id="SSF53756">
    <property type="entry name" value="UDP-Glycosyltransferase/glycogen phosphorylase"/>
    <property type="match status" value="1"/>
</dbReference>
<dbReference type="Gene3D" id="3.40.50.2000">
    <property type="entry name" value="Glycogen Phosphorylase B"/>
    <property type="match status" value="1"/>
</dbReference>
<protein>
    <recommendedName>
        <fullName evidence="2">Glycosyltransferase</fullName>
    </recommendedName>
</protein>
<evidence type="ECO:0008006" key="2">
    <source>
        <dbReference type="Google" id="ProtNLM"/>
    </source>
</evidence>